<feature type="binding site" evidence="1">
    <location>
        <position position="22"/>
    </location>
    <ligand>
        <name>Zn(2+)</name>
        <dbReference type="ChEBI" id="CHEBI:29105"/>
    </ligand>
</feature>
<evidence type="ECO:0000313" key="3">
    <source>
        <dbReference type="Proteomes" id="UP001239782"/>
    </source>
</evidence>
<dbReference type="GO" id="GO:0006284">
    <property type="term" value="P:base-excision repair"/>
    <property type="evidence" value="ECO:0007669"/>
    <property type="project" value="InterPro"/>
</dbReference>
<dbReference type="InterPro" id="IPR005019">
    <property type="entry name" value="Adenine_glyco"/>
</dbReference>
<keyword evidence="1" id="KW-0479">Metal-binding</keyword>
<dbReference type="Pfam" id="PF03352">
    <property type="entry name" value="Adenine_glyco"/>
    <property type="match status" value="1"/>
</dbReference>
<gene>
    <name evidence="2" type="ORF">Q9312_12585</name>
</gene>
<keyword evidence="2" id="KW-0326">Glycosidase</keyword>
<sequence length="188" mass="21602">MTLEGLTRCHWCGDDSLYVDYHDNEWGIAVYDDQRLFECLCLEGAQAGLSWITVLRKREQYRKVYHQFNIEAVSQMSDEELEEILKDPGVIRNRLKVYGFRKNAQALLNNFADKGAFSQYLWSFVEGKTIVNRYKQGQSYPTTSTQSDAMSKALKKLGFTFVGSTICYAFMQAVGMVDDHAPDCFRAK</sequence>
<feature type="binding site" evidence="1">
    <location>
        <position position="9"/>
    </location>
    <ligand>
        <name>Zn(2+)</name>
        <dbReference type="ChEBI" id="CHEBI:29105"/>
    </ligand>
</feature>
<dbReference type="Gene3D" id="1.10.340.30">
    <property type="entry name" value="Hypothetical protein, domain 2"/>
    <property type="match status" value="1"/>
</dbReference>
<keyword evidence="1" id="KW-0862">Zinc</keyword>
<dbReference type="SUPFAM" id="SSF48150">
    <property type="entry name" value="DNA-glycosylase"/>
    <property type="match status" value="1"/>
</dbReference>
<evidence type="ECO:0000256" key="1">
    <source>
        <dbReference type="PIRSR" id="PIRSR604597-1"/>
    </source>
</evidence>
<dbReference type="InterPro" id="IPR004597">
    <property type="entry name" value="Tag"/>
</dbReference>
<accession>A0AA51RR95</accession>
<dbReference type="EMBL" id="CP133548">
    <property type="protein sequence ID" value="WMS86054.1"/>
    <property type="molecule type" value="Genomic_DNA"/>
</dbReference>
<protein>
    <submittedName>
        <fullName evidence="2">DNA-3-methyladenine glycosylase I</fullName>
        <ecNumber evidence="2">3.2.2.20</ecNumber>
    </submittedName>
</protein>
<dbReference type="InterPro" id="IPR052891">
    <property type="entry name" value="DNA-3mA_glycosylase"/>
</dbReference>
<dbReference type="PANTHER" id="PTHR30037">
    <property type="entry name" value="DNA-3-METHYLADENINE GLYCOSYLASE 1"/>
    <property type="match status" value="1"/>
</dbReference>
<name>A0AA51RR95_9GAMM</name>
<dbReference type="GO" id="GO:0046872">
    <property type="term" value="F:metal ion binding"/>
    <property type="evidence" value="ECO:0007669"/>
    <property type="project" value="UniProtKB-KW"/>
</dbReference>
<dbReference type="KEGG" id="plei:Q9312_12585"/>
<keyword evidence="2" id="KW-0378">Hydrolase</keyword>
<reference evidence="2 3" key="1">
    <citation type="submission" date="2023-08" db="EMBL/GenBank/DDBJ databases">
        <title>Pleionea litopenaei sp. nov., isolated from stomach of juvenile Litopenaeus vannamei.</title>
        <authorList>
            <person name="Rho A.M."/>
            <person name="Hwang C.Y."/>
        </authorList>
    </citation>
    <scope>NUCLEOTIDE SEQUENCE [LARGE SCALE GENOMIC DNA]</scope>
    <source>
        <strain evidence="2 3">HL-JVS1</strain>
    </source>
</reference>
<dbReference type="InterPro" id="IPR011257">
    <property type="entry name" value="DNA_glycosylase"/>
</dbReference>
<feature type="binding site" evidence="1">
    <location>
        <position position="184"/>
    </location>
    <ligand>
        <name>Zn(2+)</name>
        <dbReference type="ChEBI" id="CHEBI:29105"/>
    </ligand>
</feature>
<evidence type="ECO:0000313" key="2">
    <source>
        <dbReference type="EMBL" id="WMS86054.1"/>
    </source>
</evidence>
<keyword evidence="3" id="KW-1185">Reference proteome</keyword>
<dbReference type="AlphaFoldDB" id="A0AA51RR95"/>
<organism evidence="2 3">
    <name type="scientific">Pleionea litopenaei</name>
    <dbReference type="NCBI Taxonomy" id="3070815"/>
    <lineage>
        <taxon>Bacteria</taxon>
        <taxon>Pseudomonadati</taxon>
        <taxon>Pseudomonadota</taxon>
        <taxon>Gammaproteobacteria</taxon>
        <taxon>Oceanospirillales</taxon>
        <taxon>Pleioneaceae</taxon>
        <taxon>Pleionea</taxon>
    </lineage>
</organism>
<dbReference type="EC" id="3.2.2.20" evidence="2"/>
<proteinExistence type="predicted"/>
<dbReference type="Proteomes" id="UP001239782">
    <property type="component" value="Chromosome"/>
</dbReference>
<dbReference type="NCBIfam" id="TIGR00624">
    <property type="entry name" value="tag"/>
    <property type="match status" value="1"/>
</dbReference>
<dbReference type="GO" id="GO:0008725">
    <property type="term" value="F:DNA-3-methyladenine glycosylase activity"/>
    <property type="evidence" value="ECO:0007669"/>
    <property type="project" value="UniProtKB-EC"/>
</dbReference>
<dbReference type="PANTHER" id="PTHR30037:SF4">
    <property type="entry name" value="DNA-3-METHYLADENINE GLYCOSYLASE I"/>
    <property type="match status" value="1"/>
</dbReference>
<dbReference type="RefSeq" id="WP_309201205.1">
    <property type="nucleotide sequence ID" value="NZ_CP133548.1"/>
</dbReference>
<feature type="binding site" evidence="1">
    <location>
        <position position="180"/>
    </location>
    <ligand>
        <name>Zn(2+)</name>
        <dbReference type="ChEBI" id="CHEBI:29105"/>
    </ligand>
</feature>